<evidence type="ECO:0000256" key="7">
    <source>
        <dbReference type="ARBA" id="ARBA00047899"/>
    </source>
</evidence>
<evidence type="ECO:0000256" key="6">
    <source>
        <dbReference type="ARBA" id="ARBA00022840"/>
    </source>
</evidence>
<evidence type="ECO:0000313" key="10">
    <source>
        <dbReference type="EMBL" id="CAA9425815.1"/>
    </source>
</evidence>
<dbReference type="GO" id="GO:0005524">
    <property type="term" value="F:ATP binding"/>
    <property type="evidence" value="ECO:0007669"/>
    <property type="project" value="UniProtKB-KW"/>
</dbReference>
<comment type="catalytic activity">
    <reaction evidence="7">
        <text>L-threonyl-[protein] + ATP = O-phospho-L-threonyl-[protein] + ADP + H(+)</text>
        <dbReference type="Rhea" id="RHEA:46608"/>
        <dbReference type="Rhea" id="RHEA-COMP:11060"/>
        <dbReference type="Rhea" id="RHEA-COMP:11605"/>
        <dbReference type="ChEBI" id="CHEBI:15378"/>
        <dbReference type="ChEBI" id="CHEBI:30013"/>
        <dbReference type="ChEBI" id="CHEBI:30616"/>
        <dbReference type="ChEBI" id="CHEBI:61977"/>
        <dbReference type="ChEBI" id="CHEBI:456216"/>
        <dbReference type="EC" id="2.7.11.1"/>
    </reaction>
</comment>
<dbReference type="Gene3D" id="1.10.510.10">
    <property type="entry name" value="Transferase(Phosphotransferase) domain 1"/>
    <property type="match status" value="1"/>
</dbReference>
<keyword evidence="4" id="KW-0547">Nucleotide-binding</keyword>
<dbReference type="FunFam" id="3.30.200.20:FF:000035">
    <property type="entry name" value="Serine/threonine protein kinase Stk1"/>
    <property type="match status" value="1"/>
</dbReference>
<dbReference type="PROSITE" id="PS00108">
    <property type="entry name" value="PROTEIN_KINASE_ST"/>
    <property type="match status" value="1"/>
</dbReference>
<dbReference type="SMART" id="SM00220">
    <property type="entry name" value="S_TKc"/>
    <property type="match status" value="1"/>
</dbReference>
<dbReference type="Pfam" id="PF00069">
    <property type="entry name" value="Pkinase"/>
    <property type="match status" value="1"/>
</dbReference>
<dbReference type="InterPro" id="IPR011009">
    <property type="entry name" value="Kinase-like_dom_sf"/>
</dbReference>
<dbReference type="InterPro" id="IPR000719">
    <property type="entry name" value="Prot_kinase_dom"/>
</dbReference>
<dbReference type="PROSITE" id="PS50011">
    <property type="entry name" value="PROTEIN_KINASE_DOM"/>
    <property type="match status" value="1"/>
</dbReference>
<gene>
    <name evidence="10" type="ORF">AVDCRST_MAG35-2232</name>
</gene>
<dbReference type="GO" id="GO:0004674">
    <property type="term" value="F:protein serine/threonine kinase activity"/>
    <property type="evidence" value="ECO:0007669"/>
    <property type="project" value="UniProtKB-KW"/>
</dbReference>
<dbReference type="CDD" id="cd14014">
    <property type="entry name" value="STKc_PknB_like"/>
    <property type="match status" value="1"/>
</dbReference>
<dbReference type="PIRSF" id="PIRSF000654">
    <property type="entry name" value="Integrin-linked_kinase"/>
    <property type="match status" value="1"/>
</dbReference>
<dbReference type="AlphaFoldDB" id="A0A6J4PYM2"/>
<feature type="non-terminal residue" evidence="10">
    <location>
        <position position="229"/>
    </location>
</feature>
<sequence length="229" mass="24064">MALRLKDQLVGQVVDGRYEVLSRIAAGGMATVYLAADARLGRQVALKVMHPHLAADEVFVDRFAREARSAARLSHPGVVGVYDQGAEGGTVYLAMEHVPGRTLRDVLTERGALTAGEALAVVTAMLDALASAHRSDLVHRDVKPENILVGLDGRLRVADFGLARAASASTTAASVLIGTVAYLAPELVTQGRADARADVYAVGVVLFELLTGSLPFTGDVPAQVAYAHV</sequence>
<keyword evidence="3 10" id="KW-0808">Transferase</keyword>
<evidence type="ECO:0000256" key="8">
    <source>
        <dbReference type="ARBA" id="ARBA00048679"/>
    </source>
</evidence>
<keyword evidence="6" id="KW-0067">ATP-binding</keyword>
<dbReference type="InterPro" id="IPR008271">
    <property type="entry name" value="Ser/Thr_kinase_AS"/>
</dbReference>
<evidence type="ECO:0000256" key="4">
    <source>
        <dbReference type="ARBA" id="ARBA00022741"/>
    </source>
</evidence>
<protein>
    <recommendedName>
        <fullName evidence="1">non-specific serine/threonine protein kinase</fullName>
        <ecNumber evidence="1">2.7.11.1</ecNumber>
    </recommendedName>
</protein>
<evidence type="ECO:0000256" key="3">
    <source>
        <dbReference type="ARBA" id="ARBA00022679"/>
    </source>
</evidence>
<dbReference type="SUPFAM" id="SSF56112">
    <property type="entry name" value="Protein kinase-like (PK-like)"/>
    <property type="match status" value="1"/>
</dbReference>
<organism evidence="10">
    <name type="scientific">uncultured Quadrisphaera sp</name>
    <dbReference type="NCBI Taxonomy" id="904978"/>
    <lineage>
        <taxon>Bacteria</taxon>
        <taxon>Bacillati</taxon>
        <taxon>Actinomycetota</taxon>
        <taxon>Actinomycetes</taxon>
        <taxon>Kineosporiales</taxon>
        <taxon>Kineosporiaceae</taxon>
        <taxon>Quadrisphaera</taxon>
        <taxon>environmental samples</taxon>
    </lineage>
</organism>
<accession>A0A6J4PYM2</accession>
<evidence type="ECO:0000256" key="2">
    <source>
        <dbReference type="ARBA" id="ARBA00022527"/>
    </source>
</evidence>
<keyword evidence="5 10" id="KW-0418">Kinase</keyword>
<comment type="catalytic activity">
    <reaction evidence="8">
        <text>L-seryl-[protein] + ATP = O-phospho-L-seryl-[protein] + ADP + H(+)</text>
        <dbReference type="Rhea" id="RHEA:17989"/>
        <dbReference type="Rhea" id="RHEA-COMP:9863"/>
        <dbReference type="Rhea" id="RHEA-COMP:11604"/>
        <dbReference type="ChEBI" id="CHEBI:15378"/>
        <dbReference type="ChEBI" id="CHEBI:29999"/>
        <dbReference type="ChEBI" id="CHEBI:30616"/>
        <dbReference type="ChEBI" id="CHEBI:83421"/>
        <dbReference type="ChEBI" id="CHEBI:456216"/>
        <dbReference type="EC" id="2.7.11.1"/>
    </reaction>
</comment>
<evidence type="ECO:0000256" key="1">
    <source>
        <dbReference type="ARBA" id="ARBA00012513"/>
    </source>
</evidence>
<evidence type="ECO:0000256" key="5">
    <source>
        <dbReference type="ARBA" id="ARBA00022777"/>
    </source>
</evidence>
<keyword evidence="2" id="KW-0723">Serine/threonine-protein kinase</keyword>
<dbReference type="EMBL" id="CADCUY010000468">
    <property type="protein sequence ID" value="CAA9425815.1"/>
    <property type="molecule type" value="Genomic_DNA"/>
</dbReference>
<proteinExistence type="predicted"/>
<dbReference type="EC" id="2.7.11.1" evidence="1"/>
<reference evidence="10" key="1">
    <citation type="submission" date="2020-02" db="EMBL/GenBank/DDBJ databases">
        <authorList>
            <person name="Meier V. D."/>
        </authorList>
    </citation>
    <scope>NUCLEOTIDE SEQUENCE</scope>
    <source>
        <strain evidence="10">AVDCRST_MAG35</strain>
    </source>
</reference>
<feature type="domain" description="Protein kinase" evidence="9">
    <location>
        <begin position="18"/>
        <end position="229"/>
    </location>
</feature>
<dbReference type="PANTHER" id="PTHR43289">
    <property type="entry name" value="MITOGEN-ACTIVATED PROTEIN KINASE KINASE KINASE 20-RELATED"/>
    <property type="match status" value="1"/>
</dbReference>
<dbReference type="Gene3D" id="3.30.200.20">
    <property type="entry name" value="Phosphorylase Kinase, domain 1"/>
    <property type="match status" value="1"/>
</dbReference>
<evidence type="ECO:0000259" key="9">
    <source>
        <dbReference type="PROSITE" id="PS50011"/>
    </source>
</evidence>
<name>A0A6J4PYM2_9ACTN</name>
<dbReference type="PANTHER" id="PTHR43289:SF34">
    <property type="entry name" value="SERINE_THREONINE-PROTEIN KINASE YBDM-RELATED"/>
    <property type="match status" value="1"/>
</dbReference>